<evidence type="ECO:0008006" key="3">
    <source>
        <dbReference type="Google" id="ProtNLM"/>
    </source>
</evidence>
<evidence type="ECO:0000313" key="2">
    <source>
        <dbReference type="Proteomes" id="UP001061958"/>
    </source>
</evidence>
<protein>
    <recommendedName>
        <fullName evidence="3">Zinc-finger domain-containing protein</fullName>
    </recommendedName>
</protein>
<name>A0A9C7UUF2_9RHOD</name>
<organism evidence="1 2">
    <name type="scientific">Galdieria partita</name>
    <dbReference type="NCBI Taxonomy" id="83374"/>
    <lineage>
        <taxon>Eukaryota</taxon>
        <taxon>Rhodophyta</taxon>
        <taxon>Bangiophyceae</taxon>
        <taxon>Galdieriales</taxon>
        <taxon>Galdieriaceae</taxon>
        <taxon>Galdieria</taxon>
    </lineage>
</organism>
<comment type="caution">
    <text evidence="1">The sequence shown here is derived from an EMBL/GenBank/DDBJ whole genome shotgun (WGS) entry which is preliminary data.</text>
</comment>
<reference evidence="1" key="2">
    <citation type="submission" date="2022-01" db="EMBL/GenBank/DDBJ databases">
        <authorList>
            <person name="Hirooka S."/>
            <person name="Miyagishima S.Y."/>
        </authorList>
    </citation>
    <scope>NUCLEOTIDE SEQUENCE</scope>
    <source>
        <strain evidence="1">NBRC 102759</strain>
    </source>
</reference>
<dbReference type="AlphaFoldDB" id="A0A9C7UUF2"/>
<reference evidence="1" key="1">
    <citation type="journal article" date="2022" name="Proc. Natl. Acad. Sci. U.S.A.">
        <title>Life cycle and functional genomics of the unicellular red alga Galdieria for elucidating algal and plant evolution and industrial use.</title>
        <authorList>
            <person name="Hirooka S."/>
            <person name="Itabashi T."/>
            <person name="Ichinose T.M."/>
            <person name="Onuma R."/>
            <person name="Fujiwara T."/>
            <person name="Yamashita S."/>
            <person name="Jong L.W."/>
            <person name="Tomita R."/>
            <person name="Iwane A.H."/>
            <person name="Miyagishima S.Y."/>
        </authorList>
    </citation>
    <scope>NUCLEOTIDE SEQUENCE</scope>
    <source>
        <strain evidence="1">NBRC 102759</strain>
    </source>
</reference>
<proteinExistence type="predicted"/>
<accession>A0A9C7UUF2</accession>
<sequence length="303" mass="35000">MNWSFSRETRNMSFFHSFIPGTQQVETLWNTELLPMSNSVSMGDLKEYFFPCLRPDSSSEDERERLLLEYISSEFTPQSSGDPGFSRDSDEAEVLQDLLGDHKSGSNDAIVGIENRRFLQEDIVSVLRSLDETKTNSSSQLACQDCSIDESSCADSNIPKIVPLFNGDNTSKEYIGKRPRGRPPKYQKWIDDFSETPFVLNNYKRRKPRKYRELKYSKFCHICNRNMRRVPLYYCANSEKGLCRKALCLFCIGDYRISVDDRKDGSKGFICTHCEGVCPERAQCKTYLKTNLRRRAQVLISRN</sequence>
<dbReference type="EMBL" id="BQMJ01000070">
    <property type="protein sequence ID" value="GJQ15475.1"/>
    <property type="molecule type" value="Genomic_DNA"/>
</dbReference>
<keyword evidence="2" id="KW-1185">Reference proteome</keyword>
<evidence type="ECO:0000313" key="1">
    <source>
        <dbReference type="EMBL" id="GJQ15475.1"/>
    </source>
</evidence>
<dbReference type="OrthoDB" id="6040at2759"/>
<dbReference type="Proteomes" id="UP001061958">
    <property type="component" value="Unassembled WGS sequence"/>
</dbReference>
<gene>
    <name evidence="1" type="ORF">GpartN1_g7266.t1</name>
</gene>